<evidence type="ECO:0000313" key="5">
    <source>
        <dbReference type="Proteomes" id="UP000477070"/>
    </source>
</evidence>
<accession>A0A347VU06</accession>
<evidence type="ECO:0008006" key="6">
    <source>
        <dbReference type="Google" id="ProtNLM"/>
    </source>
</evidence>
<reference evidence="2 5" key="4">
    <citation type="submission" date="2019-12" db="EMBL/GenBank/DDBJ databases">
        <title>Multi-Generational Helicobacter saguini Isolates.</title>
        <authorList>
            <person name="Mannion A."/>
            <person name="Shen Z."/>
            <person name="Fox J.G."/>
        </authorList>
    </citation>
    <scope>NUCLEOTIDE SEQUENCE [LARGE SCALE GENOMIC DNA]</scope>
    <source>
        <strain evidence="2">16-048</strain>
        <strain evidence="5">16-048 (F4)</strain>
    </source>
</reference>
<reference evidence="3 4" key="1">
    <citation type="journal article" date="2014" name="Genome Announc.">
        <title>Draft genome sequences of eight enterohepatic helicobacter species isolated from both laboratory and wild rodents.</title>
        <authorList>
            <person name="Sheh A."/>
            <person name="Shen Z."/>
            <person name="Fox J.G."/>
        </authorList>
    </citation>
    <scope>NUCLEOTIDE SEQUENCE [LARGE SCALE GENOMIC DNA]</scope>
    <source>
        <strain evidence="3 4">MIT 97-6194</strain>
    </source>
</reference>
<dbReference type="Proteomes" id="UP000477070">
    <property type="component" value="Unassembled WGS sequence"/>
</dbReference>
<reference evidence="3 4" key="2">
    <citation type="journal article" date="2016" name="Infect. Immun.">
        <title>Helicobacter saguini, a Novel Helicobacter Isolated from Cotton-Top Tamarins with Ulcerative Colitis, Has Proinflammatory Properties and Induces Typhlocolitis and Dysplasia in Gnotobiotic IL-10-/- Mice.</title>
        <authorList>
            <person name="Shen Z."/>
            <person name="Mannion A."/>
            <person name="Whary M.T."/>
            <person name="Muthupalani S."/>
            <person name="Sheh A."/>
            <person name="Feng Y."/>
            <person name="Gong G."/>
            <person name="Vandamme P."/>
            <person name="Holcombe H.R."/>
            <person name="Paster B.J."/>
            <person name="Fox J.G."/>
        </authorList>
    </citation>
    <scope>NUCLEOTIDE SEQUENCE [LARGE SCALE GENOMIC DNA]</scope>
    <source>
        <strain evidence="3 4">MIT 97-6194</strain>
    </source>
</reference>
<sequence length="454" mass="50607">MRIDSKLDSILLADNADSIESTQSNESDKIAIPPQERGISQKEIEDERESKPDGIFFNGGLEVFNKTAFSMQQSNKNPLPTVSYGYVLGELSVGYKYKAFEVAVGGVAAGLTVDSSKGLAYNYVGANPGWNLSQSASENNASRMFIHNAYFKYSLENFDIQIGRFAKSSDWVEAYVEGIDMSYSFAKHYHVSLFGMSTLALVGAGWLNTFATTYSSYGLMNAEFGYTSEILKADIFAYFGMKEYFAPGFNLELSFGKPESVAFTTKINVLFPYQFESMESLGKYFWGDFGAKNTGFTSSILVRQDVDFYDKYKVAVAVYKNINNANARMGMFGNPIGIDIWDSSVYTTGTSLNAAAAPDAFSFLFFTQAQYENLHKYVKRLVVGLDGRYTNAPSANEYSLKLHASWEIIDNLSISAILNYYTMDMINPMAWGGIANPRYTADRSYLMTTIAYMF</sequence>
<dbReference type="AlphaFoldDB" id="A0A347VU06"/>
<feature type="region of interest" description="Disordered" evidence="1">
    <location>
        <begin position="18"/>
        <end position="55"/>
    </location>
</feature>
<dbReference type="OrthoDB" id="5328533at2"/>
<evidence type="ECO:0000313" key="3">
    <source>
        <dbReference type="EMBL" id="TLD95363.1"/>
    </source>
</evidence>
<evidence type="ECO:0000313" key="4">
    <source>
        <dbReference type="Proteomes" id="UP000029714"/>
    </source>
</evidence>
<keyword evidence="4" id="KW-1185">Reference proteome</keyword>
<dbReference type="EMBL" id="QBIU01000002">
    <property type="protein sequence ID" value="MWV70365.1"/>
    <property type="molecule type" value="Genomic_DNA"/>
</dbReference>
<evidence type="ECO:0000313" key="2">
    <source>
        <dbReference type="EMBL" id="MWV70365.1"/>
    </source>
</evidence>
<proteinExistence type="predicted"/>
<feature type="compositionally biased region" description="Basic and acidic residues" evidence="1">
    <location>
        <begin position="39"/>
        <end position="52"/>
    </location>
</feature>
<dbReference type="EMBL" id="JRMP02000003">
    <property type="protein sequence ID" value="TLD95363.1"/>
    <property type="molecule type" value="Genomic_DNA"/>
</dbReference>
<dbReference type="Pfam" id="PF02521">
    <property type="entry name" value="HP_OMP_2"/>
    <property type="match status" value="1"/>
</dbReference>
<dbReference type="Proteomes" id="UP000029714">
    <property type="component" value="Unassembled WGS sequence"/>
</dbReference>
<protein>
    <recommendedName>
        <fullName evidence="6">Outer membrane family protein</fullName>
    </recommendedName>
</protein>
<organism evidence="3 4">
    <name type="scientific">Helicobacter saguini</name>
    <dbReference type="NCBI Taxonomy" id="1548018"/>
    <lineage>
        <taxon>Bacteria</taxon>
        <taxon>Pseudomonadati</taxon>
        <taxon>Campylobacterota</taxon>
        <taxon>Epsilonproteobacteria</taxon>
        <taxon>Campylobacterales</taxon>
        <taxon>Helicobacteraceae</taxon>
        <taxon>Helicobacter</taxon>
    </lineage>
</organism>
<dbReference type="InterPro" id="IPR003678">
    <property type="entry name" value="Put_OMP"/>
</dbReference>
<name>A0A347VU06_9HELI</name>
<reference evidence="3" key="3">
    <citation type="submission" date="2018-04" db="EMBL/GenBank/DDBJ databases">
        <authorList>
            <person name="Sheh A."/>
            <person name="Shen Z."/>
            <person name="Mannion A.J."/>
            <person name="Fox J.G."/>
        </authorList>
    </citation>
    <scope>NUCLEOTIDE SEQUENCE</scope>
    <source>
        <strain evidence="3">MIT 97-6194</strain>
    </source>
</reference>
<evidence type="ECO:0000256" key="1">
    <source>
        <dbReference type="SAM" id="MobiDB-lite"/>
    </source>
</evidence>
<gene>
    <name evidence="2" type="ORF">DCO61_10235</name>
    <name evidence="3" type="ORF">LS64_002885</name>
</gene>
<comment type="caution">
    <text evidence="3">The sequence shown here is derived from an EMBL/GenBank/DDBJ whole genome shotgun (WGS) entry which is preliminary data.</text>
</comment>